<reference evidence="1 2" key="1">
    <citation type="journal article" date="2019" name="Nat. Ecol. Evol.">
        <title>Megaphylogeny resolves global patterns of mushroom evolution.</title>
        <authorList>
            <person name="Varga T."/>
            <person name="Krizsan K."/>
            <person name="Foldi C."/>
            <person name="Dima B."/>
            <person name="Sanchez-Garcia M."/>
            <person name="Sanchez-Ramirez S."/>
            <person name="Szollosi G.J."/>
            <person name="Szarkandi J.G."/>
            <person name="Papp V."/>
            <person name="Albert L."/>
            <person name="Andreopoulos W."/>
            <person name="Angelini C."/>
            <person name="Antonin V."/>
            <person name="Barry K.W."/>
            <person name="Bougher N.L."/>
            <person name="Buchanan P."/>
            <person name="Buyck B."/>
            <person name="Bense V."/>
            <person name="Catcheside P."/>
            <person name="Chovatia M."/>
            <person name="Cooper J."/>
            <person name="Damon W."/>
            <person name="Desjardin D."/>
            <person name="Finy P."/>
            <person name="Geml J."/>
            <person name="Haridas S."/>
            <person name="Hughes K."/>
            <person name="Justo A."/>
            <person name="Karasinski D."/>
            <person name="Kautmanova I."/>
            <person name="Kiss B."/>
            <person name="Kocsube S."/>
            <person name="Kotiranta H."/>
            <person name="LaButti K.M."/>
            <person name="Lechner B.E."/>
            <person name="Liimatainen K."/>
            <person name="Lipzen A."/>
            <person name="Lukacs Z."/>
            <person name="Mihaltcheva S."/>
            <person name="Morgado L.N."/>
            <person name="Niskanen T."/>
            <person name="Noordeloos M.E."/>
            <person name="Ohm R.A."/>
            <person name="Ortiz-Santana B."/>
            <person name="Ovrebo C."/>
            <person name="Racz N."/>
            <person name="Riley R."/>
            <person name="Savchenko A."/>
            <person name="Shiryaev A."/>
            <person name="Soop K."/>
            <person name="Spirin V."/>
            <person name="Szebenyi C."/>
            <person name="Tomsovsky M."/>
            <person name="Tulloss R.E."/>
            <person name="Uehling J."/>
            <person name="Grigoriev I.V."/>
            <person name="Vagvolgyi C."/>
            <person name="Papp T."/>
            <person name="Martin F.M."/>
            <person name="Miettinen O."/>
            <person name="Hibbett D.S."/>
            <person name="Nagy L.G."/>
        </authorList>
    </citation>
    <scope>NUCLEOTIDE SEQUENCE [LARGE SCALE GENOMIC DNA]</scope>
    <source>
        <strain evidence="1 2">CBS 166.37</strain>
    </source>
</reference>
<sequence>MVQMRVGYWRVRRWKERKRGPVRQKTAKSSRAAQSFLLPLIEFSGLASFQLPIASVSYRQSPRSASRPADIFEFALCKHCVREV</sequence>
<name>A0A5C3LVG8_9AGAR</name>
<dbReference type="AlphaFoldDB" id="A0A5C3LVG8"/>
<organism evidence="1 2">
    <name type="scientific">Crucibulum laeve</name>
    <dbReference type="NCBI Taxonomy" id="68775"/>
    <lineage>
        <taxon>Eukaryota</taxon>
        <taxon>Fungi</taxon>
        <taxon>Dikarya</taxon>
        <taxon>Basidiomycota</taxon>
        <taxon>Agaricomycotina</taxon>
        <taxon>Agaricomycetes</taxon>
        <taxon>Agaricomycetidae</taxon>
        <taxon>Agaricales</taxon>
        <taxon>Agaricineae</taxon>
        <taxon>Nidulariaceae</taxon>
        <taxon>Crucibulum</taxon>
    </lineage>
</organism>
<protein>
    <submittedName>
        <fullName evidence="1">Uncharacterized protein</fullName>
    </submittedName>
</protein>
<keyword evidence="2" id="KW-1185">Reference proteome</keyword>
<evidence type="ECO:0000313" key="1">
    <source>
        <dbReference type="EMBL" id="TFK36557.1"/>
    </source>
</evidence>
<dbReference type="Proteomes" id="UP000308652">
    <property type="component" value="Unassembled WGS sequence"/>
</dbReference>
<dbReference type="EMBL" id="ML213613">
    <property type="protein sequence ID" value="TFK36557.1"/>
    <property type="molecule type" value="Genomic_DNA"/>
</dbReference>
<gene>
    <name evidence="1" type="ORF">BDQ12DRAFT_686619</name>
</gene>
<accession>A0A5C3LVG8</accession>
<proteinExistence type="predicted"/>
<evidence type="ECO:0000313" key="2">
    <source>
        <dbReference type="Proteomes" id="UP000308652"/>
    </source>
</evidence>